<organism evidence="3 4">
    <name type="scientific">Fusarium oxysporum</name>
    <name type="common">Fusarium vascular wilt</name>
    <dbReference type="NCBI Taxonomy" id="5507"/>
    <lineage>
        <taxon>Eukaryota</taxon>
        <taxon>Fungi</taxon>
        <taxon>Dikarya</taxon>
        <taxon>Ascomycota</taxon>
        <taxon>Pezizomycotina</taxon>
        <taxon>Sordariomycetes</taxon>
        <taxon>Hypocreomycetidae</taxon>
        <taxon>Hypocreales</taxon>
        <taxon>Nectriaceae</taxon>
        <taxon>Fusarium</taxon>
        <taxon>Fusarium oxysporum species complex</taxon>
    </lineage>
</organism>
<dbReference type="VEuPathDB" id="FungiDB:FOXG_12199"/>
<accession>A0A420P0N4</accession>
<feature type="domain" description="NAD(P)-binding" evidence="2">
    <location>
        <begin position="10"/>
        <end position="213"/>
    </location>
</feature>
<dbReference type="InterPro" id="IPR016040">
    <property type="entry name" value="NAD(P)-bd_dom"/>
</dbReference>
<protein>
    <recommendedName>
        <fullName evidence="2">NAD(P)-binding domain-containing protein</fullName>
    </recommendedName>
</protein>
<dbReference type="VEuPathDB" id="FungiDB:FOC4_g10005067"/>
<comment type="caution">
    <text evidence="3">The sequence shown here is derived from an EMBL/GenBank/DDBJ whole genome shotgun (WGS) entry which is preliminary data.</text>
</comment>
<dbReference type="AlphaFoldDB" id="A0A420P0N4"/>
<proteinExistence type="inferred from homology"/>
<dbReference type="GO" id="GO:0016646">
    <property type="term" value="F:oxidoreductase activity, acting on the CH-NH group of donors, NAD or NADP as acceptor"/>
    <property type="evidence" value="ECO:0007669"/>
    <property type="project" value="TreeGrafter"/>
</dbReference>
<comment type="similarity">
    <text evidence="1">Belongs to the avfA family.</text>
</comment>
<dbReference type="Gene3D" id="3.40.50.720">
    <property type="entry name" value="NAD(P)-binding Rossmann-like Domain"/>
    <property type="match status" value="1"/>
</dbReference>
<evidence type="ECO:0000259" key="2">
    <source>
        <dbReference type="Pfam" id="PF13460"/>
    </source>
</evidence>
<dbReference type="VEuPathDB" id="FungiDB:FOMG_14711"/>
<dbReference type="PANTHER" id="PTHR43355">
    <property type="entry name" value="FLAVIN REDUCTASE (NADPH)"/>
    <property type="match status" value="1"/>
</dbReference>
<dbReference type="EMBL" id="MRCY01000447">
    <property type="protein sequence ID" value="RKK86080.1"/>
    <property type="molecule type" value="Genomic_DNA"/>
</dbReference>
<dbReference type="InterPro" id="IPR051606">
    <property type="entry name" value="Polyketide_Oxido-like"/>
</dbReference>
<gene>
    <name evidence="3" type="ORF">BFJ68_g17168</name>
</gene>
<dbReference type="VEuPathDB" id="FungiDB:HZS61_006770"/>
<evidence type="ECO:0000256" key="1">
    <source>
        <dbReference type="ARBA" id="ARBA00038376"/>
    </source>
</evidence>
<evidence type="ECO:0000313" key="4">
    <source>
        <dbReference type="Proteomes" id="UP000285860"/>
    </source>
</evidence>
<dbReference type="SUPFAM" id="SSF51735">
    <property type="entry name" value="NAD(P)-binding Rossmann-fold domains"/>
    <property type="match status" value="1"/>
</dbReference>
<sequence length="235" mass="25235">MPGTPTLVLGATGPAGICVLRELLHRGHPTIAFVRSSSKVPRELASNSLLEIIKGELSDTTALSQAVAKSQAIISLLGPNSTSVPDPTIYASFYDVLFGLMRQHRVRCILAMGTISSALPQDTFSFMRALVIVFLRLFAATAYRSTLAIGEKFQTAAGDDLEWTVFRIFSITGGADEAAWKADRGGRVFAGYIGEPGWNTSLKRGALARWLVDGVEKGVGKWVGKLPLVSSHNSK</sequence>
<dbReference type="VEuPathDB" id="FungiDB:FOIG_10152"/>
<dbReference type="VEuPathDB" id="FungiDB:FOC1_g10007777"/>
<dbReference type="PANTHER" id="PTHR43355:SF2">
    <property type="entry name" value="FLAVIN REDUCTASE (NADPH)"/>
    <property type="match status" value="1"/>
</dbReference>
<name>A0A420P0N4_FUSOX</name>
<reference evidence="3 4" key="1">
    <citation type="journal article" date="2018" name="Sci. Rep.">
        <title>Characterisation of pathogen-specific regions and novel effector candidates in Fusarium oxysporum f. sp. cepae.</title>
        <authorList>
            <person name="Armitage A.D."/>
            <person name="Taylor A."/>
            <person name="Sobczyk M.K."/>
            <person name="Baxter L."/>
            <person name="Greenfield B.P."/>
            <person name="Bates H.J."/>
            <person name="Wilson F."/>
            <person name="Jackson A.C."/>
            <person name="Ott S."/>
            <person name="Harrison R.J."/>
            <person name="Clarkson J.P."/>
        </authorList>
    </citation>
    <scope>NUCLEOTIDE SEQUENCE [LARGE SCALE GENOMIC DNA]</scope>
    <source>
        <strain evidence="3 4">Fo_A28</strain>
    </source>
</reference>
<dbReference type="InterPro" id="IPR036291">
    <property type="entry name" value="NAD(P)-bd_dom_sf"/>
</dbReference>
<dbReference type="Pfam" id="PF13460">
    <property type="entry name" value="NAD_binding_10"/>
    <property type="match status" value="1"/>
</dbReference>
<dbReference type="VEuPathDB" id="FungiDB:FOZG_16782"/>
<dbReference type="Proteomes" id="UP000285860">
    <property type="component" value="Unassembled WGS sequence"/>
</dbReference>
<evidence type="ECO:0000313" key="3">
    <source>
        <dbReference type="EMBL" id="RKK86080.1"/>
    </source>
</evidence>